<proteinExistence type="predicted"/>
<feature type="non-terminal residue" evidence="1">
    <location>
        <position position="1"/>
    </location>
</feature>
<dbReference type="GO" id="GO:0010411">
    <property type="term" value="P:xyloglucan metabolic process"/>
    <property type="evidence" value="ECO:0007669"/>
    <property type="project" value="TreeGrafter"/>
</dbReference>
<dbReference type="InterPro" id="IPR015943">
    <property type="entry name" value="WD40/YVTN_repeat-like_dom_sf"/>
</dbReference>
<dbReference type="Gene3D" id="2.130.10.10">
    <property type="entry name" value="YVTN repeat-like/Quinoprotein amine dehydrogenase"/>
    <property type="match status" value="3"/>
</dbReference>
<accession>X0XAG8</accession>
<dbReference type="CDD" id="cd15482">
    <property type="entry name" value="Sialidase_non-viral"/>
    <property type="match status" value="1"/>
</dbReference>
<gene>
    <name evidence="1" type="ORF">S01H1_70299</name>
</gene>
<dbReference type="PANTHER" id="PTHR43739:SF5">
    <property type="entry name" value="EXO-ALPHA-SIALIDASE"/>
    <property type="match status" value="1"/>
</dbReference>
<comment type="caution">
    <text evidence="1">The sequence shown here is derived from an EMBL/GenBank/DDBJ whole genome shotgun (WGS) entry which is preliminary data.</text>
</comment>
<dbReference type="SUPFAM" id="SSF110296">
    <property type="entry name" value="Oligoxyloglucan reducing end-specific cellobiohydrolase"/>
    <property type="match status" value="1"/>
</dbReference>
<organism evidence="1">
    <name type="scientific">marine sediment metagenome</name>
    <dbReference type="NCBI Taxonomy" id="412755"/>
    <lineage>
        <taxon>unclassified sequences</taxon>
        <taxon>metagenomes</taxon>
        <taxon>ecological metagenomes</taxon>
    </lineage>
</organism>
<feature type="non-terminal residue" evidence="1">
    <location>
        <position position="245"/>
    </location>
</feature>
<dbReference type="PANTHER" id="PTHR43739">
    <property type="entry name" value="XYLOGLUCANASE (EUROFUNG)"/>
    <property type="match status" value="1"/>
</dbReference>
<evidence type="ECO:0000313" key="1">
    <source>
        <dbReference type="EMBL" id="GAG32407.1"/>
    </source>
</evidence>
<dbReference type="AlphaFoldDB" id="X0XAG8"/>
<sequence>SYCAGFRKSTDGGETWVGRQVGPYWPWDAVVALAMTPTGFSPATIYAVGNKDVYKSTDLGETWEPTGTPSISGGSPWALAVDPNNPNVIYVGTHYYKGRFYKSMDGGNTWSIKANGLPPDCPSSIVIDPRNSDVYVGLSEGGVYKSTDGAESWNFSSQGMINTFIEGLAVDPTSSDTAFAVIKGDGHYLAKTTNGGNSWDYLVGSPTDLGTVTIDPQNPSTIWVGDGMDYTGVCSVYDSTDGGQS</sequence>
<name>X0XAG8_9ZZZZ</name>
<protein>
    <recommendedName>
        <fullName evidence="2">Sortilin N-terminal domain-containing protein</fullName>
    </recommendedName>
</protein>
<reference evidence="1" key="1">
    <citation type="journal article" date="2014" name="Front. Microbiol.">
        <title>High frequency of phylogenetically diverse reductive dehalogenase-homologous genes in deep subseafloor sedimentary metagenomes.</title>
        <authorList>
            <person name="Kawai M."/>
            <person name="Futagami T."/>
            <person name="Toyoda A."/>
            <person name="Takaki Y."/>
            <person name="Nishi S."/>
            <person name="Hori S."/>
            <person name="Arai W."/>
            <person name="Tsubouchi T."/>
            <person name="Morono Y."/>
            <person name="Uchiyama I."/>
            <person name="Ito T."/>
            <person name="Fujiyama A."/>
            <person name="Inagaki F."/>
            <person name="Takami H."/>
        </authorList>
    </citation>
    <scope>NUCLEOTIDE SEQUENCE</scope>
    <source>
        <strain evidence="1">Expedition CK06-06</strain>
    </source>
</reference>
<evidence type="ECO:0008006" key="2">
    <source>
        <dbReference type="Google" id="ProtNLM"/>
    </source>
</evidence>
<dbReference type="EMBL" id="BARS01046738">
    <property type="protein sequence ID" value="GAG32407.1"/>
    <property type="molecule type" value="Genomic_DNA"/>
</dbReference>
<dbReference type="InterPro" id="IPR052025">
    <property type="entry name" value="Xyloglucanase_GH74"/>
</dbReference>